<dbReference type="WBParaSite" id="GPUH_0000422201-mRNA-1">
    <property type="protein sequence ID" value="GPUH_0000422201-mRNA-1"/>
    <property type="gene ID" value="GPUH_0000422201"/>
</dbReference>
<evidence type="ECO:0000313" key="1">
    <source>
        <dbReference type="EMBL" id="VDK43333.1"/>
    </source>
</evidence>
<organism evidence="3">
    <name type="scientific">Gongylonema pulchrum</name>
    <dbReference type="NCBI Taxonomy" id="637853"/>
    <lineage>
        <taxon>Eukaryota</taxon>
        <taxon>Metazoa</taxon>
        <taxon>Ecdysozoa</taxon>
        <taxon>Nematoda</taxon>
        <taxon>Chromadorea</taxon>
        <taxon>Rhabditida</taxon>
        <taxon>Spirurina</taxon>
        <taxon>Spiruromorpha</taxon>
        <taxon>Spiruroidea</taxon>
        <taxon>Gongylonematidae</taxon>
        <taxon>Gongylonema</taxon>
    </lineage>
</organism>
<name>A0A183D674_9BILA</name>
<keyword evidence="2" id="KW-1185">Reference proteome</keyword>
<evidence type="ECO:0000313" key="3">
    <source>
        <dbReference type="WBParaSite" id="GPUH_0000422201-mRNA-1"/>
    </source>
</evidence>
<dbReference type="EMBL" id="UYRT01007757">
    <property type="protein sequence ID" value="VDK43333.1"/>
    <property type="molecule type" value="Genomic_DNA"/>
</dbReference>
<gene>
    <name evidence="1" type="ORF">GPUH_LOCUS4214</name>
</gene>
<sequence length="95" mass="11414">MLIDLRSNQLPWGKALREERILYLKETTSDKDLLIDGKMEFFEKILKHLRKLHYADRPDYRAIYRTVQKSPHKTSFASLFQFLKSEIRQDGNPKF</sequence>
<dbReference type="AlphaFoldDB" id="A0A183D674"/>
<reference evidence="3" key="1">
    <citation type="submission" date="2016-06" db="UniProtKB">
        <authorList>
            <consortium name="WormBaseParasite"/>
        </authorList>
    </citation>
    <scope>IDENTIFICATION</scope>
</reference>
<accession>A0A183D674</accession>
<protein>
    <submittedName>
        <fullName evidence="3">DUF1722 domain-containing protein</fullName>
    </submittedName>
</protein>
<proteinExistence type="predicted"/>
<evidence type="ECO:0000313" key="2">
    <source>
        <dbReference type="Proteomes" id="UP000271098"/>
    </source>
</evidence>
<dbReference type="Gene3D" id="1.10.510.10">
    <property type="entry name" value="Transferase(Phosphotransferase) domain 1"/>
    <property type="match status" value="1"/>
</dbReference>
<dbReference type="Proteomes" id="UP000271098">
    <property type="component" value="Unassembled WGS sequence"/>
</dbReference>
<reference evidence="1 2" key="2">
    <citation type="submission" date="2018-11" db="EMBL/GenBank/DDBJ databases">
        <authorList>
            <consortium name="Pathogen Informatics"/>
        </authorList>
    </citation>
    <scope>NUCLEOTIDE SEQUENCE [LARGE SCALE GENOMIC DNA]</scope>
</reference>